<keyword evidence="1" id="KW-0614">Plasmid</keyword>
<dbReference type="GO" id="GO:0003824">
    <property type="term" value="F:catalytic activity"/>
    <property type="evidence" value="ECO:0007669"/>
    <property type="project" value="InterPro"/>
</dbReference>
<dbReference type="Gene3D" id="3.20.20.70">
    <property type="entry name" value="Aldolase class I"/>
    <property type="match status" value="1"/>
</dbReference>
<evidence type="ECO:0000313" key="2">
    <source>
        <dbReference type="Proteomes" id="UP000190951"/>
    </source>
</evidence>
<dbReference type="CDD" id="cd01335">
    <property type="entry name" value="Radical_SAM"/>
    <property type="match status" value="1"/>
</dbReference>
<dbReference type="KEGG" id="crw:CROST_047910"/>
<reference evidence="1 2" key="1">
    <citation type="submission" date="2022-04" db="EMBL/GenBank/DDBJ databases">
        <title>Genome sequence of C. roseum typestrain.</title>
        <authorList>
            <person name="Poehlein A."/>
            <person name="Schoch T."/>
            <person name="Duerre P."/>
            <person name="Daniel R."/>
        </authorList>
    </citation>
    <scope>NUCLEOTIDE SEQUENCE [LARGE SCALE GENOMIC DNA]</scope>
    <source>
        <strain evidence="1 2">DSM 7320</strain>
        <plasmid evidence="1 2">p330</plasmid>
    </source>
</reference>
<dbReference type="SFLD" id="SFLDS00029">
    <property type="entry name" value="Radical_SAM"/>
    <property type="match status" value="1"/>
</dbReference>
<dbReference type="AlphaFoldDB" id="A0A1S8LUD2"/>
<name>A0A1S8LUD2_9CLOT</name>
<dbReference type="RefSeq" id="WP_077835142.1">
    <property type="nucleotide sequence ID" value="NZ_CP096984.1"/>
</dbReference>
<dbReference type="InterPro" id="IPR050377">
    <property type="entry name" value="Radical_SAM_PqqE_MftC-like"/>
</dbReference>
<protein>
    <submittedName>
        <fullName evidence="1">GTP 3',8-cyclase</fullName>
    </submittedName>
</protein>
<dbReference type="Pfam" id="PF04055">
    <property type="entry name" value="Radical_SAM"/>
    <property type="match status" value="1"/>
</dbReference>
<dbReference type="PANTHER" id="PTHR11228:SF7">
    <property type="entry name" value="PQQA PEPTIDE CYCLASE"/>
    <property type="match status" value="1"/>
</dbReference>
<gene>
    <name evidence="1" type="primary">moaA_11</name>
    <name evidence="1" type="ORF">CROST_047910</name>
</gene>
<dbReference type="InterPro" id="IPR058240">
    <property type="entry name" value="rSAM_sf"/>
</dbReference>
<dbReference type="EMBL" id="CP096984">
    <property type="protein sequence ID" value="URZ14013.1"/>
    <property type="molecule type" value="Genomic_DNA"/>
</dbReference>
<dbReference type="SFLD" id="SFLDG01386">
    <property type="entry name" value="main_SPASM_domain-containing"/>
    <property type="match status" value="1"/>
</dbReference>
<dbReference type="InterPro" id="IPR013785">
    <property type="entry name" value="Aldolase_TIM"/>
</dbReference>
<proteinExistence type="predicted"/>
<accession>A0A1S8LUD2</accession>
<dbReference type="PANTHER" id="PTHR11228">
    <property type="entry name" value="RADICAL SAM DOMAIN PROTEIN"/>
    <property type="match status" value="1"/>
</dbReference>
<dbReference type="STRING" id="84029.CROST_07180"/>
<dbReference type="InterPro" id="IPR007197">
    <property type="entry name" value="rSAM"/>
</dbReference>
<dbReference type="PROSITE" id="PS51918">
    <property type="entry name" value="RADICAL_SAM"/>
    <property type="match status" value="1"/>
</dbReference>
<dbReference type="Proteomes" id="UP000190951">
    <property type="component" value="Plasmid p330"/>
</dbReference>
<dbReference type="GO" id="GO:0051536">
    <property type="term" value="F:iron-sulfur cluster binding"/>
    <property type="evidence" value="ECO:0007669"/>
    <property type="project" value="InterPro"/>
</dbReference>
<dbReference type="InterPro" id="IPR006638">
    <property type="entry name" value="Elp3/MiaA/NifB-like_rSAM"/>
</dbReference>
<sequence>MNKNIKTNVHGDILVGPHQMSLDITNKCNLRCLHCYNASGENLIINNELTDTEVLDFIDDISKLKLFNFCFCGGEPLLRKDLLIEATKRLKSNGTNMISMVTNATLMDKKTAKNLKDAGVDRIQISVDGARPCTHDKLRNKSGAFEKTLQGIKNLFEIGYDPSFAFTPTSFNIDEFEDVYNLLVSLGAKKGEIRTQPLMLLGRASKNLDTIAPSNLQYRQLVKKIYKINSLKKGPKIQWGDPIDHLIRFRTLVKSNPNICIDNCVILANGDISLSPYIPLVVGNIKKHSIIEYWNKGLPRAWEYTIPRELAKNIVCIADMKKKIPNMPKVIEEKNLFIDLIDDNLNDITFICKKKAI</sequence>
<dbReference type="SMART" id="SM00729">
    <property type="entry name" value="Elp3"/>
    <property type="match status" value="1"/>
</dbReference>
<keyword evidence="2" id="KW-1185">Reference proteome</keyword>
<geneLocation type="plasmid" evidence="1 2">
    <name>p330</name>
</geneLocation>
<dbReference type="SUPFAM" id="SSF102114">
    <property type="entry name" value="Radical SAM enzymes"/>
    <property type="match status" value="1"/>
</dbReference>
<evidence type="ECO:0000313" key="1">
    <source>
        <dbReference type="EMBL" id="URZ14013.1"/>
    </source>
</evidence>
<dbReference type="SFLD" id="SFLDG01067">
    <property type="entry name" value="SPASM/twitch_domain_containing"/>
    <property type="match status" value="1"/>
</dbReference>
<organism evidence="1 2">
    <name type="scientific">Clostridium felsineum</name>
    <dbReference type="NCBI Taxonomy" id="36839"/>
    <lineage>
        <taxon>Bacteria</taxon>
        <taxon>Bacillati</taxon>
        <taxon>Bacillota</taxon>
        <taxon>Clostridia</taxon>
        <taxon>Eubacteriales</taxon>
        <taxon>Clostridiaceae</taxon>
        <taxon>Clostridium</taxon>
    </lineage>
</organism>